<dbReference type="EMBL" id="CP020570">
    <property type="protein sequence ID" value="ARF66177.1"/>
    <property type="molecule type" value="Genomic_DNA"/>
</dbReference>
<organism evidence="1 2">
    <name type="scientific">Streptomyces violaceoruber</name>
    <dbReference type="NCBI Taxonomy" id="1935"/>
    <lineage>
        <taxon>Bacteria</taxon>
        <taxon>Bacillati</taxon>
        <taxon>Actinomycetota</taxon>
        <taxon>Actinomycetes</taxon>
        <taxon>Kitasatosporales</taxon>
        <taxon>Streptomycetaceae</taxon>
        <taxon>Streptomyces</taxon>
        <taxon>Streptomyces violaceoruber group</taxon>
    </lineage>
</organism>
<dbReference type="Proteomes" id="UP000192445">
    <property type="component" value="Chromosome"/>
</dbReference>
<reference evidence="1 2" key="1">
    <citation type="submission" date="2017-03" db="EMBL/GenBank/DDBJ databases">
        <title>Complete Genome Sequence of a natural compounds producer, Streptomyces violaceus S21.</title>
        <authorList>
            <person name="Zhong C."/>
            <person name="Zhao Z."/>
            <person name="Fu J."/>
            <person name="Zong G."/>
            <person name="Qin R."/>
            <person name="Cao G."/>
        </authorList>
    </citation>
    <scope>NUCLEOTIDE SEQUENCE [LARGE SCALE GENOMIC DNA]</scope>
    <source>
        <strain evidence="1 2">S21</strain>
    </source>
</reference>
<dbReference type="OrthoDB" id="4288733at2"/>
<dbReference type="AlphaFoldDB" id="A0A1V0UM47"/>
<gene>
    <name evidence="1" type="ORF">B1H20_13755</name>
</gene>
<protein>
    <submittedName>
        <fullName evidence="1">Uncharacterized protein</fullName>
    </submittedName>
</protein>
<accession>A0A1V0UM47</accession>
<sequence>MMPGLRRDARRRARLWLGDRRTAEAAVRSLRRGRGYAYELPAHEGTWRWTAYPVSVLPLLPPACPPISPHRSPA</sequence>
<proteinExistence type="predicted"/>
<name>A0A1V0UM47_STRVN</name>
<evidence type="ECO:0000313" key="1">
    <source>
        <dbReference type="EMBL" id="ARF66177.1"/>
    </source>
</evidence>
<dbReference type="KEGG" id="svu:B1H20_13755"/>
<evidence type="ECO:0000313" key="2">
    <source>
        <dbReference type="Proteomes" id="UP000192445"/>
    </source>
</evidence>